<dbReference type="Gene3D" id="3.40.190.10">
    <property type="entry name" value="Periplasmic binding protein-like II"/>
    <property type="match status" value="2"/>
</dbReference>
<dbReference type="SUPFAM" id="SSF53850">
    <property type="entry name" value="Periplasmic binding protein-like II"/>
    <property type="match status" value="1"/>
</dbReference>
<keyword evidence="4" id="KW-0804">Transcription</keyword>
<name>A0A922PU89_9LACO</name>
<comment type="similarity">
    <text evidence="1">Belongs to the LysR transcriptional regulatory family.</text>
</comment>
<dbReference type="GO" id="GO:0003677">
    <property type="term" value="F:DNA binding"/>
    <property type="evidence" value="ECO:0007669"/>
    <property type="project" value="UniProtKB-KW"/>
</dbReference>
<dbReference type="FunFam" id="1.10.10.10:FF:000001">
    <property type="entry name" value="LysR family transcriptional regulator"/>
    <property type="match status" value="1"/>
</dbReference>
<feature type="domain" description="HTH lysR-type" evidence="5">
    <location>
        <begin position="1"/>
        <end position="58"/>
    </location>
</feature>
<dbReference type="RefSeq" id="WP_057807913.1">
    <property type="nucleotide sequence ID" value="NZ_AZGO01000060.1"/>
</dbReference>
<dbReference type="GeneID" id="87978037"/>
<dbReference type="InterPro" id="IPR005119">
    <property type="entry name" value="LysR_subst-bd"/>
</dbReference>
<organism evidence="6 7">
    <name type="scientific">Limosilactobacillus pontis DSM 8475</name>
    <dbReference type="NCBI Taxonomy" id="1423794"/>
    <lineage>
        <taxon>Bacteria</taxon>
        <taxon>Bacillati</taxon>
        <taxon>Bacillota</taxon>
        <taxon>Bacilli</taxon>
        <taxon>Lactobacillales</taxon>
        <taxon>Lactobacillaceae</taxon>
        <taxon>Limosilactobacillus</taxon>
    </lineage>
</organism>
<evidence type="ECO:0000313" key="6">
    <source>
        <dbReference type="EMBL" id="KRM35743.1"/>
    </source>
</evidence>
<keyword evidence="2" id="KW-0805">Transcription regulation</keyword>
<comment type="caution">
    <text evidence="6">The sequence shown here is derived from an EMBL/GenBank/DDBJ whole genome shotgun (WGS) entry which is preliminary data.</text>
</comment>
<dbReference type="AlphaFoldDB" id="A0A922PU89"/>
<dbReference type="GO" id="GO:0032993">
    <property type="term" value="C:protein-DNA complex"/>
    <property type="evidence" value="ECO:0007669"/>
    <property type="project" value="TreeGrafter"/>
</dbReference>
<dbReference type="Pfam" id="PF00126">
    <property type="entry name" value="HTH_1"/>
    <property type="match status" value="1"/>
</dbReference>
<dbReference type="InterPro" id="IPR036388">
    <property type="entry name" value="WH-like_DNA-bd_sf"/>
</dbReference>
<evidence type="ECO:0000259" key="5">
    <source>
        <dbReference type="PROSITE" id="PS50931"/>
    </source>
</evidence>
<keyword evidence="3" id="KW-0238">DNA-binding</keyword>
<dbReference type="PROSITE" id="PS50931">
    <property type="entry name" value="HTH_LYSR"/>
    <property type="match status" value="1"/>
</dbReference>
<dbReference type="Proteomes" id="UP000051085">
    <property type="component" value="Unassembled WGS sequence"/>
</dbReference>
<accession>A0A922PU89</accession>
<evidence type="ECO:0000256" key="2">
    <source>
        <dbReference type="ARBA" id="ARBA00023015"/>
    </source>
</evidence>
<evidence type="ECO:0000256" key="1">
    <source>
        <dbReference type="ARBA" id="ARBA00009437"/>
    </source>
</evidence>
<proteinExistence type="inferred from homology"/>
<dbReference type="InterPro" id="IPR000847">
    <property type="entry name" value="LysR_HTH_N"/>
</dbReference>
<evidence type="ECO:0000256" key="3">
    <source>
        <dbReference type="ARBA" id="ARBA00023125"/>
    </source>
</evidence>
<evidence type="ECO:0000256" key="4">
    <source>
        <dbReference type="ARBA" id="ARBA00023163"/>
    </source>
</evidence>
<dbReference type="PRINTS" id="PR00039">
    <property type="entry name" value="HTHLYSR"/>
</dbReference>
<dbReference type="InterPro" id="IPR036390">
    <property type="entry name" value="WH_DNA-bd_sf"/>
</dbReference>
<dbReference type="CDD" id="cd05466">
    <property type="entry name" value="PBP2_LTTR_substrate"/>
    <property type="match status" value="1"/>
</dbReference>
<evidence type="ECO:0000313" key="7">
    <source>
        <dbReference type="Proteomes" id="UP000051085"/>
    </source>
</evidence>
<protein>
    <submittedName>
        <fullName evidence="6">Transcription regulator</fullName>
    </submittedName>
</protein>
<gene>
    <name evidence="6" type="ORF">FD34_GL000631</name>
</gene>
<dbReference type="Gene3D" id="1.10.10.10">
    <property type="entry name" value="Winged helix-like DNA-binding domain superfamily/Winged helix DNA-binding domain"/>
    <property type="match status" value="1"/>
</dbReference>
<sequence>MDIEQLKNFLAVAQLGSFQRVADQQFISQRTVSKQMTSLEDELGVQLFFRGPNKITLTNAGAYFVQRATELLNQLDDSIIKLHSISQRNFQHLRISYFSPFEGRLLVRHIHAYQDNPANVPIRFHVSEASIEHLIADVTMGMLDCAYILDYGTHEHLVHAELTSTTVADGEMVLGLSRRNPRADKDFLTSADLAQRPILYYSNESSTYLQTAFLATLKSRNPECQVQRVGTIEQMQTLVSLDQAIAFYPQSLPLFPSDEIVYRRLKTNGSFANQHYTVQLVARTDNNVNGLTAYRDFLVRHNR</sequence>
<dbReference type="Pfam" id="PF03466">
    <property type="entry name" value="LysR_substrate"/>
    <property type="match status" value="1"/>
</dbReference>
<dbReference type="PANTHER" id="PTHR30346:SF0">
    <property type="entry name" value="HCA OPERON TRANSCRIPTIONAL ACTIVATOR HCAR"/>
    <property type="match status" value="1"/>
</dbReference>
<reference evidence="6 7" key="1">
    <citation type="journal article" date="2015" name="Genome Announc.">
        <title>Expanding the biotechnology potential of lactobacilli through comparative genomics of 213 strains and associated genera.</title>
        <authorList>
            <person name="Sun Z."/>
            <person name="Harris H.M."/>
            <person name="McCann A."/>
            <person name="Guo C."/>
            <person name="Argimon S."/>
            <person name="Zhang W."/>
            <person name="Yang X."/>
            <person name="Jeffery I.B."/>
            <person name="Cooney J.C."/>
            <person name="Kagawa T.F."/>
            <person name="Liu W."/>
            <person name="Song Y."/>
            <person name="Salvetti E."/>
            <person name="Wrobel A."/>
            <person name="Rasinkangas P."/>
            <person name="Parkhill J."/>
            <person name="Rea M.C."/>
            <person name="O'Sullivan O."/>
            <person name="Ritari J."/>
            <person name="Douillard F.P."/>
            <person name="Paul Ross R."/>
            <person name="Yang R."/>
            <person name="Briner A.E."/>
            <person name="Felis G.E."/>
            <person name="de Vos W.M."/>
            <person name="Barrangou R."/>
            <person name="Klaenhammer T.R."/>
            <person name="Caufield P.W."/>
            <person name="Cui Y."/>
            <person name="Zhang H."/>
            <person name="O'Toole P.W."/>
        </authorList>
    </citation>
    <scope>NUCLEOTIDE SEQUENCE [LARGE SCALE GENOMIC DNA]</scope>
    <source>
        <strain evidence="6 7">DSM 8475</strain>
    </source>
</reference>
<dbReference type="EMBL" id="AZGO01000060">
    <property type="protein sequence ID" value="KRM35743.1"/>
    <property type="molecule type" value="Genomic_DNA"/>
</dbReference>
<dbReference type="GO" id="GO:0003700">
    <property type="term" value="F:DNA-binding transcription factor activity"/>
    <property type="evidence" value="ECO:0007669"/>
    <property type="project" value="InterPro"/>
</dbReference>
<dbReference type="SUPFAM" id="SSF46785">
    <property type="entry name" value="Winged helix' DNA-binding domain"/>
    <property type="match status" value="1"/>
</dbReference>
<dbReference type="PANTHER" id="PTHR30346">
    <property type="entry name" value="TRANSCRIPTIONAL DUAL REGULATOR HCAR-RELATED"/>
    <property type="match status" value="1"/>
</dbReference>